<dbReference type="PROSITE" id="PS51257">
    <property type="entry name" value="PROKAR_LIPOPROTEIN"/>
    <property type="match status" value="1"/>
</dbReference>
<accession>A0A6S6S678</accession>
<evidence type="ECO:0000256" key="1">
    <source>
        <dbReference type="SAM" id="SignalP"/>
    </source>
</evidence>
<evidence type="ECO:0008006" key="3">
    <source>
        <dbReference type="Google" id="ProtNLM"/>
    </source>
</evidence>
<protein>
    <recommendedName>
        <fullName evidence="3">Lipoprotein</fullName>
    </recommendedName>
</protein>
<dbReference type="EMBL" id="CACVAP010000026">
    <property type="protein sequence ID" value="CAA6799812.1"/>
    <property type="molecule type" value="Genomic_DNA"/>
</dbReference>
<dbReference type="AlphaFoldDB" id="A0A6S6S678"/>
<reference evidence="2" key="1">
    <citation type="submission" date="2020-01" db="EMBL/GenBank/DDBJ databases">
        <authorList>
            <person name="Meier V. D."/>
            <person name="Meier V D."/>
        </authorList>
    </citation>
    <scope>NUCLEOTIDE SEQUENCE</scope>
    <source>
        <strain evidence="2">HLG_WM_MAG_06</strain>
    </source>
</reference>
<proteinExistence type="predicted"/>
<name>A0A6S6S678_9BACT</name>
<evidence type="ECO:0000313" key="2">
    <source>
        <dbReference type="EMBL" id="CAA6799812.1"/>
    </source>
</evidence>
<organism evidence="2">
    <name type="scientific">uncultured Sulfurovum sp</name>
    <dbReference type="NCBI Taxonomy" id="269237"/>
    <lineage>
        <taxon>Bacteria</taxon>
        <taxon>Pseudomonadati</taxon>
        <taxon>Campylobacterota</taxon>
        <taxon>Epsilonproteobacteria</taxon>
        <taxon>Campylobacterales</taxon>
        <taxon>Sulfurovaceae</taxon>
        <taxon>Sulfurovum</taxon>
        <taxon>environmental samples</taxon>
    </lineage>
</organism>
<sequence length="64" mass="7601">MKKNRKIIFFKSLLISLLMVGCSQKTFIPEDGILQTKSLYEIRKMKGKFVSYAEYQKILRRGQR</sequence>
<keyword evidence="1" id="KW-0732">Signal</keyword>
<feature type="signal peptide" evidence="1">
    <location>
        <begin position="1"/>
        <end position="21"/>
    </location>
</feature>
<feature type="chain" id="PRO_5028021481" description="Lipoprotein" evidence="1">
    <location>
        <begin position="22"/>
        <end position="64"/>
    </location>
</feature>
<gene>
    <name evidence="2" type="ORF">HELGO_WM11969</name>
</gene>